<reference evidence="3" key="1">
    <citation type="submission" date="2023-06" db="EMBL/GenBank/DDBJ databases">
        <title>Survivors Of The Sea: Transcriptome response of Skeletonema marinoi to long-term dormancy.</title>
        <authorList>
            <person name="Pinder M.I.M."/>
            <person name="Kourtchenko O."/>
            <person name="Robertson E.K."/>
            <person name="Larsson T."/>
            <person name="Maumus F."/>
            <person name="Osuna-Cruz C.M."/>
            <person name="Vancaester E."/>
            <person name="Stenow R."/>
            <person name="Vandepoele K."/>
            <person name="Ploug H."/>
            <person name="Bruchert V."/>
            <person name="Godhe A."/>
            <person name="Topel M."/>
        </authorList>
    </citation>
    <scope>NUCLEOTIDE SEQUENCE</scope>
    <source>
        <strain evidence="3">R05AC</strain>
    </source>
</reference>
<dbReference type="InterPro" id="IPR008479">
    <property type="entry name" value="DUF760"/>
</dbReference>
<organism evidence="3 4">
    <name type="scientific">Skeletonema marinoi</name>
    <dbReference type="NCBI Taxonomy" id="267567"/>
    <lineage>
        <taxon>Eukaryota</taxon>
        <taxon>Sar</taxon>
        <taxon>Stramenopiles</taxon>
        <taxon>Ochrophyta</taxon>
        <taxon>Bacillariophyta</taxon>
        <taxon>Coscinodiscophyceae</taxon>
        <taxon>Thalassiosirophycidae</taxon>
        <taxon>Thalassiosirales</taxon>
        <taxon>Skeletonemataceae</taxon>
        <taxon>Skeletonema</taxon>
        <taxon>Skeletonema marinoi-dohrnii complex</taxon>
    </lineage>
</organism>
<proteinExistence type="predicted"/>
<name>A0AAD8YKL4_9STRA</name>
<dbReference type="Pfam" id="PF05542">
    <property type="entry name" value="DUF760"/>
    <property type="match status" value="2"/>
</dbReference>
<dbReference type="EMBL" id="JATAAI010000002">
    <property type="protein sequence ID" value="KAK1747857.1"/>
    <property type="molecule type" value="Genomic_DNA"/>
</dbReference>
<evidence type="ECO:0000256" key="2">
    <source>
        <dbReference type="SAM" id="MobiDB-lite"/>
    </source>
</evidence>
<gene>
    <name evidence="3" type="ORF">QTG54_001820</name>
</gene>
<feature type="compositionally biased region" description="Polar residues" evidence="2">
    <location>
        <begin position="44"/>
        <end position="64"/>
    </location>
</feature>
<keyword evidence="4" id="KW-1185">Reference proteome</keyword>
<evidence type="ECO:0000256" key="1">
    <source>
        <dbReference type="SAM" id="Coils"/>
    </source>
</evidence>
<dbReference type="PANTHER" id="PTHR33598">
    <property type="entry name" value="OS02G0833400 PROTEIN"/>
    <property type="match status" value="1"/>
</dbReference>
<dbReference type="PANTHER" id="PTHR33598:SF4">
    <property type="entry name" value="OS02G0833400 PROTEIN"/>
    <property type="match status" value="1"/>
</dbReference>
<feature type="compositionally biased region" description="Basic and acidic residues" evidence="2">
    <location>
        <begin position="1"/>
        <end position="17"/>
    </location>
</feature>
<feature type="coiled-coil region" evidence="1">
    <location>
        <begin position="231"/>
        <end position="265"/>
    </location>
</feature>
<comment type="caution">
    <text evidence="3">The sequence shown here is derived from an EMBL/GenBank/DDBJ whole genome shotgun (WGS) entry which is preliminary data.</text>
</comment>
<dbReference type="AlphaFoldDB" id="A0AAD8YKL4"/>
<feature type="region of interest" description="Disordered" evidence="2">
    <location>
        <begin position="1"/>
        <end position="82"/>
    </location>
</feature>
<keyword evidence="1" id="KW-0175">Coiled coil</keyword>
<protein>
    <submittedName>
        <fullName evidence="3">DUF760 domain-containing protein</fullName>
    </submittedName>
</protein>
<dbReference type="Proteomes" id="UP001224775">
    <property type="component" value="Unassembled WGS sequence"/>
</dbReference>
<accession>A0AAD8YKL4</accession>
<sequence>MSRKETENLRRAREQIAEGRLPISYGAMNMDDNSDANKAENESTDSSGMGQFGPLSTENNNNTAGDAIDVPSSSSSSSLARGKQNPYLNVVSRLSPSDLIARFTATASPRVQDAVRTTILGLIGGLPTMAFETKTVATGERLASLMFQLQMTGYMFANAEYRASLSQSLGSSNTLMLNGESSQDGKAWLDGKRIDGKIKVRYGASAGANSESSIDDESESPSPSTFGMEVEVDAEAYMAELRGEVSRLREELDATKQAKEEEIRKDLLAYIRTLPKQELSQLTGTMSPEVLEAMKGLVTAVLAGIGGNELEELADLDDGSKIGPNTVTEQSGEALAQLCMWQLVVGFNLRELEVREEFRASMKMIGSTSNNAEEAGGSSDFE</sequence>
<evidence type="ECO:0000313" key="3">
    <source>
        <dbReference type="EMBL" id="KAK1747857.1"/>
    </source>
</evidence>
<evidence type="ECO:0000313" key="4">
    <source>
        <dbReference type="Proteomes" id="UP001224775"/>
    </source>
</evidence>